<sequence length="243" mass="27584">MNAVSGNTFYDLPGVSGEYLLRREQPEHPNDLMEQPYVRELVGQVAGRSFVDLGCGDARYGNTLLDEGAESYLGIDGSRKLLEQARLTSDRMRVQHTDIEQWRPDTAVADVVTARMVLHYVADLESTLHRVRSALRPGGTFVFSVEHPTVTSCYDYADSSDFPRAWLVRDYFRPGPRKVDWMGASVIKHHRSIEEYLAALEAAGLCFTALREGRPHTDHTSEEVMRERQHVPMYLIVKAVRMD</sequence>
<name>A0A0N0S5J0_9ACTN</name>
<reference evidence="2 3" key="1">
    <citation type="submission" date="2015-07" db="EMBL/GenBank/DDBJ databases">
        <authorList>
            <person name="Noorani M."/>
        </authorList>
    </citation>
    <scope>NUCLEOTIDE SEQUENCE [LARGE SCALE GENOMIC DNA]</scope>
    <source>
        <strain evidence="2 3">NRRL B-24567</strain>
    </source>
</reference>
<feature type="domain" description="Methyltransferase type 12" evidence="1">
    <location>
        <begin position="51"/>
        <end position="141"/>
    </location>
</feature>
<dbReference type="CDD" id="cd02440">
    <property type="entry name" value="AdoMet_MTases"/>
    <property type="match status" value="1"/>
</dbReference>
<dbReference type="Gene3D" id="3.40.50.150">
    <property type="entry name" value="Vaccinia Virus protein VP39"/>
    <property type="match status" value="1"/>
</dbReference>
<dbReference type="PATRIC" id="fig|36816.3.peg.5594"/>
<dbReference type="PANTHER" id="PTHR43861">
    <property type="entry name" value="TRANS-ACONITATE 2-METHYLTRANSFERASE-RELATED"/>
    <property type="match status" value="1"/>
</dbReference>
<dbReference type="GO" id="GO:0008168">
    <property type="term" value="F:methyltransferase activity"/>
    <property type="evidence" value="ECO:0007669"/>
    <property type="project" value="UniProtKB-ARBA"/>
</dbReference>
<protein>
    <recommendedName>
        <fullName evidence="1">Methyltransferase type 12 domain-containing protein</fullName>
    </recommendedName>
</protein>
<dbReference type="Pfam" id="PF08242">
    <property type="entry name" value="Methyltransf_12"/>
    <property type="match status" value="1"/>
</dbReference>
<dbReference type="SUPFAM" id="SSF53335">
    <property type="entry name" value="S-adenosyl-L-methionine-dependent methyltransferases"/>
    <property type="match status" value="1"/>
</dbReference>
<keyword evidence="3" id="KW-1185">Reference proteome</keyword>
<comment type="caution">
    <text evidence="2">The sequence shown here is derived from an EMBL/GenBank/DDBJ whole genome shotgun (WGS) entry which is preliminary data.</text>
</comment>
<dbReference type="InterPro" id="IPR013217">
    <property type="entry name" value="Methyltransf_12"/>
</dbReference>
<gene>
    <name evidence="2" type="ORF">ADK41_25870</name>
</gene>
<dbReference type="OrthoDB" id="9811589at2"/>
<dbReference type="AlphaFoldDB" id="A0A0N0S5J0"/>
<dbReference type="PANTHER" id="PTHR43861:SF1">
    <property type="entry name" value="TRANS-ACONITATE 2-METHYLTRANSFERASE"/>
    <property type="match status" value="1"/>
</dbReference>
<evidence type="ECO:0000259" key="1">
    <source>
        <dbReference type="Pfam" id="PF08242"/>
    </source>
</evidence>
<dbReference type="EMBL" id="LGCN01000215">
    <property type="protein sequence ID" value="KOT34866.1"/>
    <property type="molecule type" value="Genomic_DNA"/>
</dbReference>
<evidence type="ECO:0000313" key="3">
    <source>
        <dbReference type="Proteomes" id="UP000037773"/>
    </source>
</evidence>
<dbReference type="Proteomes" id="UP000037773">
    <property type="component" value="Unassembled WGS sequence"/>
</dbReference>
<dbReference type="GO" id="GO:0017000">
    <property type="term" value="P:antibiotic biosynthetic process"/>
    <property type="evidence" value="ECO:0007669"/>
    <property type="project" value="UniProtKB-ARBA"/>
</dbReference>
<dbReference type="RefSeq" id="WP_051843522.1">
    <property type="nucleotide sequence ID" value="NZ_LGCN01000215.1"/>
</dbReference>
<evidence type="ECO:0000313" key="2">
    <source>
        <dbReference type="EMBL" id="KOT34866.1"/>
    </source>
</evidence>
<dbReference type="InterPro" id="IPR029063">
    <property type="entry name" value="SAM-dependent_MTases_sf"/>
</dbReference>
<accession>A0A0N0S5J0</accession>
<proteinExistence type="predicted"/>
<organism evidence="2 3">
    <name type="scientific">Streptomyces caelestis</name>
    <dbReference type="NCBI Taxonomy" id="36816"/>
    <lineage>
        <taxon>Bacteria</taxon>
        <taxon>Bacillati</taxon>
        <taxon>Actinomycetota</taxon>
        <taxon>Actinomycetes</taxon>
        <taxon>Kitasatosporales</taxon>
        <taxon>Streptomycetaceae</taxon>
        <taxon>Streptomyces</taxon>
    </lineage>
</organism>